<evidence type="ECO:0000313" key="2">
    <source>
        <dbReference type="Proteomes" id="UP000198211"/>
    </source>
</evidence>
<dbReference type="EMBL" id="NBNE01000655">
    <property type="protein sequence ID" value="OWZ18014.1"/>
    <property type="molecule type" value="Genomic_DNA"/>
</dbReference>
<keyword evidence="2" id="KW-1185">Reference proteome</keyword>
<dbReference type="Proteomes" id="UP000198211">
    <property type="component" value="Unassembled WGS sequence"/>
</dbReference>
<name>A0A225WKS1_9STRA</name>
<gene>
    <name evidence="1" type="ORF">PHMEG_0007962</name>
</gene>
<reference evidence="2" key="1">
    <citation type="submission" date="2017-03" db="EMBL/GenBank/DDBJ databases">
        <title>Phytopthora megakarya and P. palmivora, two closely related causual agents of cacao black pod achieved similar genome size and gene model numbers by different mechanisms.</title>
        <authorList>
            <person name="Ali S."/>
            <person name="Shao J."/>
            <person name="Larry D.J."/>
            <person name="Kronmiller B."/>
            <person name="Shen D."/>
            <person name="Strem M.D."/>
            <person name="Melnick R.L."/>
            <person name="Guiltinan M.J."/>
            <person name="Tyler B.M."/>
            <person name="Meinhardt L.W."/>
            <person name="Bailey B.A."/>
        </authorList>
    </citation>
    <scope>NUCLEOTIDE SEQUENCE [LARGE SCALE GENOMIC DNA]</scope>
    <source>
        <strain evidence="2">zdho120</strain>
    </source>
</reference>
<evidence type="ECO:0000313" key="1">
    <source>
        <dbReference type="EMBL" id="OWZ18014.1"/>
    </source>
</evidence>
<accession>A0A225WKS1</accession>
<dbReference type="AlphaFoldDB" id="A0A225WKS1"/>
<sequence>MLAEVNMNQVRFRSSVARDGTQTLPDIVRCLWGQILSDPRPNKDLFEIATSVDPTRALTIGEWDKIVQHGVIPKWTTGRSHTALAIMVASEGYLHKYAGIYEWGNSSDDVS</sequence>
<organism evidence="1 2">
    <name type="scientific">Phytophthora megakarya</name>
    <dbReference type="NCBI Taxonomy" id="4795"/>
    <lineage>
        <taxon>Eukaryota</taxon>
        <taxon>Sar</taxon>
        <taxon>Stramenopiles</taxon>
        <taxon>Oomycota</taxon>
        <taxon>Peronosporomycetes</taxon>
        <taxon>Peronosporales</taxon>
        <taxon>Peronosporaceae</taxon>
        <taxon>Phytophthora</taxon>
    </lineage>
</organism>
<protein>
    <submittedName>
        <fullName evidence="1">Uncharacterized protein</fullName>
    </submittedName>
</protein>
<comment type="caution">
    <text evidence="1">The sequence shown here is derived from an EMBL/GenBank/DDBJ whole genome shotgun (WGS) entry which is preliminary data.</text>
</comment>
<proteinExistence type="predicted"/>